<dbReference type="CDD" id="cd00156">
    <property type="entry name" value="REC"/>
    <property type="match status" value="1"/>
</dbReference>
<dbReference type="InterPro" id="IPR036457">
    <property type="entry name" value="PPM-type-like_dom_sf"/>
</dbReference>
<accession>Q9RD37</accession>
<dbReference type="SMART" id="SM00448">
    <property type="entry name" value="REC"/>
    <property type="match status" value="1"/>
</dbReference>
<dbReference type="PhylomeDB" id="Q9RD37"/>
<dbReference type="PROSITE" id="PS50110">
    <property type="entry name" value="RESPONSE_REGULATORY"/>
    <property type="match status" value="1"/>
</dbReference>
<evidence type="ECO:0000256" key="3">
    <source>
        <dbReference type="SAM" id="MobiDB-lite"/>
    </source>
</evidence>
<keyword evidence="2" id="KW-0597">Phosphoprotein</keyword>
<dbReference type="SUPFAM" id="SSF52172">
    <property type="entry name" value="CheY-like"/>
    <property type="match status" value="1"/>
</dbReference>
<dbReference type="InParanoid" id="Q9RD37"/>
<keyword evidence="6" id="KW-1185">Reference proteome</keyword>
<dbReference type="Pfam" id="PF00072">
    <property type="entry name" value="Response_reg"/>
    <property type="match status" value="1"/>
</dbReference>
<dbReference type="OrthoDB" id="5181538at2"/>
<dbReference type="Pfam" id="PF07228">
    <property type="entry name" value="SpoIIE"/>
    <property type="match status" value="1"/>
</dbReference>
<dbReference type="PANTHER" id="PTHR43156">
    <property type="entry name" value="STAGE II SPORULATION PROTEIN E-RELATED"/>
    <property type="match status" value="1"/>
</dbReference>
<dbReference type="PANTHER" id="PTHR43156:SF2">
    <property type="entry name" value="STAGE II SPORULATION PROTEIN E"/>
    <property type="match status" value="1"/>
</dbReference>
<dbReference type="HOGENOM" id="CLU_035411_0_0_11"/>
<dbReference type="eggNOG" id="COG0784">
    <property type="taxonomic scope" value="Bacteria"/>
</dbReference>
<feature type="region of interest" description="Disordered" evidence="3">
    <location>
        <begin position="1"/>
        <end position="59"/>
    </location>
</feature>
<dbReference type="STRING" id="100226.gene:17758455"/>
<dbReference type="KEGG" id="sco:SCO0872"/>
<dbReference type="EMBL" id="AL645882">
    <property type="protein sequence ID" value="CAB62663.1"/>
    <property type="molecule type" value="Genomic_DNA"/>
</dbReference>
<dbReference type="InterPro" id="IPR001789">
    <property type="entry name" value="Sig_transdc_resp-reg_receiver"/>
</dbReference>
<feature type="compositionally biased region" description="Basic and acidic residues" evidence="3">
    <location>
        <begin position="25"/>
        <end position="35"/>
    </location>
</feature>
<dbReference type="InterPro" id="IPR001932">
    <property type="entry name" value="PPM-type_phosphatase-like_dom"/>
</dbReference>
<gene>
    <name evidence="5" type="ordered locus">SCO0872</name>
    <name evidence="5" type="ORF">SCM1.05c</name>
</gene>
<reference evidence="5 6" key="1">
    <citation type="journal article" date="1996" name="Mol. Microbiol.">
        <title>A set of ordered cosmids and a detailed genetic and physical map for the 8 Mb Streptomyces coelicolor A3(2) chromosome.</title>
        <authorList>
            <person name="Redenbach M."/>
            <person name="Kieser H.M."/>
            <person name="Denapaite D."/>
            <person name="Eichner A."/>
            <person name="Cullum J."/>
            <person name="Kinashi H."/>
            <person name="Hopwood D.A."/>
        </authorList>
    </citation>
    <scope>NUCLEOTIDE SEQUENCE [LARGE SCALE GENOMIC DNA]</scope>
    <source>
        <strain evidence="6">ATCC BAA-471 / A3(2) / M145</strain>
    </source>
</reference>
<dbReference type="GO" id="GO:0000160">
    <property type="term" value="P:phosphorelay signal transduction system"/>
    <property type="evidence" value="ECO:0007669"/>
    <property type="project" value="InterPro"/>
</dbReference>
<dbReference type="GO" id="GO:0016791">
    <property type="term" value="F:phosphatase activity"/>
    <property type="evidence" value="ECO:0000318"/>
    <property type="project" value="GO_Central"/>
</dbReference>
<dbReference type="PATRIC" id="fig|100226.15.peg.863"/>
<evidence type="ECO:0000259" key="4">
    <source>
        <dbReference type="PROSITE" id="PS50110"/>
    </source>
</evidence>
<dbReference type="InterPro" id="IPR011006">
    <property type="entry name" value="CheY-like_superfamily"/>
</dbReference>
<feature type="modified residue" description="4-aspartylphosphate" evidence="2">
    <location>
        <position position="118"/>
    </location>
</feature>
<feature type="domain" description="Response regulatory" evidence="4">
    <location>
        <begin position="67"/>
        <end position="183"/>
    </location>
</feature>
<dbReference type="SUPFAM" id="SSF81606">
    <property type="entry name" value="PP2C-like"/>
    <property type="match status" value="1"/>
</dbReference>
<dbReference type="SMART" id="SM00331">
    <property type="entry name" value="PP2C_SIG"/>
    <property type="match status" value="1"/>
</dbReference>
<name>Q9RD37_STRCO</name>
<protein>
    <recommendedName>
        <fullName evidence="4">Response regulatory domain-containing protein</fullName>
    </recommendedName>
</protein>
<sequence length="445" mass="47964">MSPCAGKTGANRSSKLSAGALRQQEPARRRGREDGSIVSVSQPWGIRVPSSGGSDDSRTSWQWRETSVLLVEDDPGDALLVEELVADSTLKMDLRWVRSMAEAREALAAERPDCVLLDLNLPDTQGLEAVSGIRAHADQVAVVVLTGLAEEETGLAAVAAGAQDYLVKGRVEPELFGRAVRYAIQRKQAEQAAVALQASQMQAQENARLERGLLPRPLLHDATVDVVTRYRPGRAHALLGGDLYDIVQSTDGAVHALIGDVSGHGPDEAALGVALRIAWRTLVLSGVTGAEQIARLEEILVAERGGPQVFATLTSLTRRPGEPHVRMIRAGHPGLLLRTGDRVEWVEVDGGPALGVVPDAARWPVRELKVPQDAALVLFTDGLFEGHIGRGRERLGEERLLRMAREVATLPPDAFVDELIERAESLAESQGGLADDVAVLHLRWK</sequence>
<evidence type="ECO:0000256" key="1">
    <source>
        <dbReference type="ARBA" id="ARBA00022801"/>
    </source>
</evidence>
<organism evidence="5 6">
    <name type="scientific">Streptomyces coelicolor (strain ATCC BAA-471 / A3(2) / M145)</name>
    <dbReference type="NCBI Taxonomy" id="100226"/>
    <lineage>
        <taxon>Bacteria</taxon>
        <taxon>Bacillati</taxon>
        <taxon>Actinomycetota</taxon>
        <taxon>Actinomycetes</taxon>
        <taxon>Kitasatosporales</taxon>
        <taxon>Streptomycetaceae</taxon>
        <taxon>Streptomyces</taxon>
        <taxon>Streptomyces albidoflavus group</taxon>
    </lineage>
</organism>
<dbReference type="AlphaFoldDB" id="Q9RD37"/>
<evidence type="ECO:0000256" key="2">
    <source>
        <dbReference type="PROSITE-ProRule" id="PRU00169"/>
    </source>
</evidence>
<reference evidence="5 6" key="2">
    <citation type="journal article" date="2002" name="Nature">
        <title>Complete genome sequence of the model actinomycete Streptomyces coelicolor A3(2).</title>
        <authorList>
            <person name="Bentley S.D."/>
            <person name="Chater K.F."/>
            <person name="Cerdeno-Tarraga A.M."/>
            <person name="Challis G.L."/>
            <person name="Thomson N.R."/>
            <person name="James K.D."/>
            <person name="Harris D.E."/>
            <person name="Quail M.A."/>
            <person name="Kieser H."/>
            <person name="Harper D."/>
            <person name="Bateman A."/>
            <person name="Brown S."/>
            <person name="Chandra G."/>
            <person name="Chen C.W."/>
            <person name="Collins M."/>
            <person name="Cronin A."/>
            <person name="Fraser A."/>
            <person name="Goble A."/>
            <person name="Hidalgo J."/>
            <person name="Hornsby T."/>
            <person name="Howarth S."/>
            <person name="Huang C.H."/>
            <person name="Kieser T."/>
            <person name="Larke L."/>
            <person name="Murphy L."/>
            <person name="Oliver K."/>
            <person name="O'Neil S."/>
            <person name="Rabbinowitsch E."/>
            <person name="Rajandream M.A."/>
            <person name="Rutherford K."/>
            <person name="Rutter S."/>
            <person name="Seeger K."/>
            <person name="Saunders D."/>
            <person name="Sharp S."/>
            <person name="Squares R."/>
            <person name="Squares S."/>
            <person name="Taylor K."/>
            <person name="Warren T."/>
            <person name="Wietzorrek A."/>
            <person name="Woodward J."/>
            <person name="Barrell B.G."/>
            <person name="Parkhill J."/>
            <person name="Hopwood D.A."/>
        </authorList>
    </citation>
    <scope>NUCLEOTIDE SEQUENCE [LARGE SCALE GENOMIC DNA]</scope>
    <source>
        <strain evidence="6">ATCC BAA-471 / A3(2) / M145</strain>
    </source>
</reference>
<dbReference type="Proteomes" id="UP000001973">
    <property type="component" value="Chromosome"/>
</dbReference>
<dbReference type="EMBL" id="AL939107">
    <property type="protein sequence ID" value="CAB62663.1"/>
    <property type="molecule type" value="Genomic_DNA"/>
</dbReference>
<proteinExistence type="predicted"/>
<evidence type="ECO:0000313" key="6">
    <source>
        <dbReference type="Proteomes" id="UP000001973"/>
    </source>
</evidence>
<dbReference type="InterPro" id="IPR052016">
    <property type="entry name" value="Bact_Sigma-Reg"/>
</dbReference>
<keyword evidence="1" id="KW-0378">Hydrolase</keyword>
<evidence type="ECO:0000313" key="5">
    <source>
        <dbReference type="EMBL" id="CAB62663.1"/>
    </source>
</evidence>
<dbReference type="Gene3D" id="3.60.40.10">
    <property type="entry name" value="PPM-type phosphatase domain"/>
    <property type="match status" value="1"/>
</dbReference>
<dbReference type="PaxDb" id="100226-SCO0872"/>
<dbReference type="Gene3D" id="3.40.50.2300">
    <property type="match status" value="1"/>
</dbReference>
<dbReference type="eggNOG" id="COG2208">
    <property type="taxonomic scope" value="Bacteria"/>
</dbReference>